<evidence type="ECO:0000313" key="2">
    <source>
        <dbReference type="EMBL" id="VVN91735.1"/>
    </source>
</evidence>
<protein>
    <recommendedName>
        <fullName evidence="1">DUF7693 domain-containing protein</fullName>
    </recommendedName>
</protein>
<sequence>MIHAETTLNTTSPLSTRKVCQVLMDVALGKRIMMRSSIQSWNEIYHGLMPVEIDGLRLTLFNDCDTLDYCVYCRSPDG</sequence>
<gene>
    <name evidence="2" type="ORF">PS691_01920</name>
</gene>
<dbReference type="EMBL" id="CABVHQ010000015">
    <property type="protein sequence ID" value="VVN91735.1"/>
    <property type="molecule type" value="Genomic_DNA"/>
</dbReference>
<proteinExistence type="predicted"/>
<dbReference type="AlphaFoldDB" id="A0A5E7BJD8"/>
<dbReference type="Pfam" id="PF24745">
    <property type="entry name" value="DUF7693"/>
    <property type="match status" value="1"/>
</dbReference>
<reference evidence="2 3" key="1">
    <citation type="submission" date="2019-09" db="EMBL/GenBank/DDBJ databases">
        <authorList>
            <person name="Chandra G."/>
            <person name="Truman W A."/>
        </authorList>
    </citation>
    <scope>NUCLEOTIDE SEQUENCE [LARGE SCALE GENOMIC DNA]</scope>
    <source>
        <strain evidence="2">PS691</strain>
    </source>
</reference>
<organism evidence="2 3">
    <name type="scientific">Pseudomonas fluorescens</name>
    <dbReference type="NCBI Taxonomy" id="294"/>
    <lineage>
        <taxon>Bacteria</taxon>
        <taxon>Pseudomonadati</taxon>
        <taxon>Pseudomonadota</taxon>
        <taxon>Gammaproteobacteria</taxon>
        <taxon>Pseudomonadales</taxon>
        <taxon>Pseudomonadaceae</taxon>
        <taxon>Pseudomonas</taxon>
    </lineage>
</organism>
<feature type="domain" description="DUF7693" evidence="1">
    <location>
        <begin position="14"/>
        <end position="78"/>
    </location>
</feature>
<dbReference type="InterPro" id="IPR056110">
    <property type="entry name" value="DUF7693"/>
</dbReference>
<evidence type="ECO:0000259" key="1">
    <source>
        <dbReference type="Pfam" id="PF24745"/>
    </source>
</evidence>
<accession>A0A5E7BJD8</accession>
<dbReference type="Proteomes" id="UP000337909">
    <property type="component" value="Unassembled WGS sequence"/>
</dbReference>
<name>A0A5E7BJD8_PSEFL</name>
<evidence type="ECO:0000313" key="3">
    <source>
        <dbReference type="Proteomes" id="UP000337909"/>
    </source>
</evidence>